<keyword evidence="2" id="KW-0597">Phosphoprotein</keyword>
<evidence type="ECO:0000256" key="3">
    <source>
        <dbReference type="ARBA" id="ARBA00022723"/>
    </source>
</evidence>
<keyword evidence="4" id="KW-0460">Magnesium</keyword>
<evidence type="ECO:0008006" key="9">
    <source>
        <dbReference type="Google" id="ProtNLM"/>
    </source>
</evidence>
<comment type="caution">
    <text evidence="8">The sequence shown here is derived from an EMBL/GenBank/DDBJ whole genome shotgun (WGS) entry which is preliminary data.</text>
</comment>
<evidence type="ECO:0000256" key="2">
    <source>
        <dbReference type="ARBA" id="ARBA00022553"/>
    </source>
</evidence>
<feature type="non-terminal residue" evidence="8">
    <location>
        <position position="1"/>
    </location>
</feature>
<evidence type="ECO:0000259" key="7">
    <source>
        <dbReference type="Pfam" id="PF02880"/>
    </source>
</evidence>
<feature type="domain" description="Alpha-D-phosphohexomutase C-terminal" evidence="6">
    <location>
        <begin position="111"/>
        <end position="171"/>
    </location>
</feature>
<dbReference type="Gene3D" id="3.30.310.50">
    <property type="entry name" value="Alpha-D-phosphohexomutase, C-terminal domain"/>
    <property type="match status" value="1"/>
</dbReference>
<accession>X1JD13</accession>
<dbReference type="GO" id="GO:0005975">
    <property type="term" value="P:carbohydrate metabolic process"/>
    <property type="evidence" value="ECO:0007669"/>
    <property type="project" value="InterPro"/>
</dbReference>
<dbReference type="PANTHER" id="PTHR43771">
    <property type="entry name" value="PHOSPHOMANNOMUTASE"/>
    <property type="match status" value="1"/>
</dbReference>
<dbReference type="PANTHER" id="PTHR43771:SF1">
    <property type="entry name" value="PHOSPHOMANNOMUTASE"/>
    <property type="match status" value="1"/>
</dbReference>
<dbReference type="SUPFAM" id="SSF53738">
    <property type="entry name" value="Phosphoglucomutase, first 3 domains"/>
    <property type="match status" value="1"/>
</dbReference>
<feature type="domain" description="Alpha-D-phosphohexomutase alpha/beta/alpha" evidence="7">
    <location>
        <begin position="3"/>
        <end position="96"/>
    </location>
</feature>
<evidence type="ECO:0000259" key="6">
    <source>
        <dbReference type="Pfam" id="PF00408"/>
    </source>
</evidence>
<dbReference type="AlphaFoldDB" id="X1JD13"/>
<dbReference type="SUPFAM" id="SSF55957">
    <property type="entry name" value="Phosphoglucomutase, C-terminal domain"/>
    <property type="match status" value="1"/>
</dbReference>
<evidence type="ECO:0000256" key="1">
    <source>
        <dbReference type="ARBA" id="ARBA00001946"/>
    </source>
</evidence>
<evidence type="ECO:0000256" key="4">
    <source>
        <dbReference type="ARBA" id="ARBA00022842"/>
    </source>
</evidence>
<dbReference type="GO" id="GO:0016868">
    <property type="term" value="F:intramolecular phosphotransferase activity"/>
    <property type="evidence" value="ECO:0007669"/>
    <property type="project" value="InterPro"/>
</dbReference>
<evidence type="ECO:0000313" key="8">
    <source>
        <dbReference type="EMBL" id="GAH79395.1"/>
    </source>
</evidence>
<dbReference type="GO" id="GO:0046872">
    <property type="term" value="F:metal ion binding"/>
    <property type="evidence" value="ECO:0007669"/>
    <property type="project" value="UniProtKB-KW"/>
</dbReference>
<evidence type="ECO:0000256" key="5">
    <source>
        <dbReference type="ARBA" id="ARBA00023235"/>
    </source>
</evidence>
<dbReference type="InterPro" id="IPR005846">
    <property type="entry name" value="A-D-PHexomutase_a/b/a-III"/>
</dbReference>
<dbReference type="Gene3D" id="3.40.120.10">
    <property type="entry name" value="Alpha-D-Glucose-1,6-Bisphosphate, subunit A, domain 3"/>
    <property type="match status" value="1"/>
</dbReference>
<gene>
    <name evidence="8" type="ORF">S03H2_57192</name>
</gene>
<dbReference type="Pfam" id="PF00408">
    <property type="entry name" value="PGM_PMM_IV"/>
    <property type="match status" value="1"/>
</dbReference>
<sequence length="177" mass="21069">ENPGEKIIYTVRASRIIPEVIKKNRGEGVLWRIGHSVIKRKMRKENILFGGETSSHYYHKRHYFSEAPFFVLFKVLEELSRSQKKISQLTAPFQKYYYSGEIEFRISNFEEKIEKVQEYYKGGKENRLDGLRVDFKDWWFLIRPSGTEEGLLKLVVEAERKDLMEQKKKELTKIIST</sequence>
<dbReference type="Pfam" id="PF02880">
    <property type="entry name" value="PGM_PMM_III"/>
    <property type="match status" value="1"/>
</dbReference>
<keyword evidence="5" id="KW-0413">Isomerase</keyword>
<organism evidence="8">
    <name type="scientific">marine sediment metagenome</name>
    <dbReference type="NCBI Taxonomy" id="412755"/>
    <lineage>
        <taxon>unclassified sequences</taxon>
        <taxon>metagenomes</taxon>
        <taxon>ecological metagenomes</taxon>
    </lineage>
</organism>
<protein>
    <recommendedName>
        <fullName evidence="9">Alpha-D-phosphohexomutase C-terminal domain-containing protein</fullName>
    </recommendedName>
</protein>
<reference evidence="8" key="1">
    <citation type="journal article" date="2014" name="Front. Microbiol.">
        <title>High frequency of phylogenetically diverse reductive dehalogenase-homologous genes in deep subseafloor sedimentary metagenomes.</title>
        <authorList>
            <person name="Kawai M."/>
            <person name="Futagami T."/>
            <person name="Toyoda A."/>
            <person name="Takaki Y."/>
            <person name="Nishi S."/>
            <person name="Hori S."/>
            <person name="Arai W."/>
            <person name="Tsubouchi T."/>
            <person name="Morono Y."/>
            <person name="Uchiyama I."/>
            <person name="Ito T."/>
            <person name="Fujiyama A."/>
            <person name="Inagaki F."/>
            <person name="Takami H."/>
        </authorList>
    </citation>
    <scope>NUCLEOTIDE SEQUENCE</scope>
    <source>
        <strain evidence="8">Expedition CK06-06</strain>
    </source>
</reference>
<dbReference type="InterPro" id="IPR036900">
    <property type="entry name" value="A-D-PHexomutase_C_sf"/>
</dbReference>
<dbReference type="InterPro" id="IPR005843">
    <property type="entry name" value="A-D-PHexomutase_C"/>
</dbReference>
<dbReference type="EMBL" id="BARU01036647">
    <property type="protein sequence ID" value="GAH79395.1"/>
    <property type="molecule type" value="Genomic_DNA"/>
</dbReference>
<comment type="cofactor">
    <cofactor evidence="1">
        <name>Mg(2+)</name>
        <dbReference type="ChEBI" id="CHEBI:18420"/>
    </cofactor>
</comment>
<keyword evidence="3" id="KW-0479">Metal-binding</keyword>
<dbReference type="InterPro" id="IPR016055">
    <property type="entry name" value="A-D-PHexomutase_a/b/a-I/II/III"/>
</dbReference>
<proteinExistence type="predicted"/>
<name>X1JD13_9ZZZZ</name>